<evidence type="ECO:0000256" key="1">
    <source>
        <dbReference type="ARBA" id="ARBA00005417"/>
    </source>
</evidence>
<dbReference type="PANTHER" id="PTHR42734">
    <property type="entry name" value="METAL TRANSPORT SYSTEM ATP-BINDING PROTEIN TM_0124-RELATED"/>
    <property type="match status" value="1"/>
</dbReference>
<dbReference type="PROSITE" id="PS50893">
    <property type="entry name" value="ABC_TRANSPORTER_2"/>
    <property type="match status" value="1"/>
</dbReference>
<dbReference type="PANTHER" id="PTHR42734:SF17">
    <property type="entry name" value="METAL TRANSPORT SYSTEM ATP-BINDING PROTEIN TM_0124-RELATED"/>
    <property type="match status" value="1"/>
</dbReference>
<dbReference type="PROSITE" id="PS00211">
    <property type="entry name" value="ABC_TRANSPORTER_1"/>
    <property type="match status" value="1"/>
</dbReference>
<protein>
    <submittedName>
        <fullName evidence="6">Zinc import ATP-binding protein ZnuC</fullName>
    </submittedName>
</protein>
<evidence type="ECO:0000259" key="5">
    <source>
        <dbReference type="PROSITE" id="PS50893"/>
    </source>
</evidence>
<dbReference type="RefSeq" id="WP_237360548.1">
    <property type="nucleotide sequence ID" value="NZ_CAKLDM010000001.1"/>
</dbReference>
<keyword evidence="7" id="KW-1185">Reference proteome</keyword>
<name>A0ABM9A1T5_9VIBR</name>
<accession>A0ABM9A1T5</accession>
<evidence type="ECO:0000313" key="6">
    <source>
        <dbReference type="EMBL" id="CAH0537611.1"/>
    </source>
</evidence>
<dbReference type="InterPro" id="IPR017871">
    <property type="entry name" value="ABC_transporter-like_CS"/>
</dbReference>
<dbReference type="Gene3D" id="3.40.50.300">
    <property type="entry name" value="P-loop containing nucleotide triphosphate hydrolases"/>
    <property type="match status" value="1"/>
</dbReference>
<reference evidence="6" key="1">
    <citation type="submission" date="2021-11" db="EMBL/GenBank/DDBJ databases">
        <authorList>
            <person name="Rodrigo-Torres L."/>
            <person name="Arahal R. D."/>
            <person name="Lucena T."/>
        </authorList>
    </citation>
    <scope>NUCLEOTIDE SEQUENCE</scope>
    <source>
        <strain evidence="6">CECT 7928</strain>
    </source>
</reference>
<dbReference type="Pfam" id="PF00005">
    <property type="entry name" value="ABC_tran"/>
    <property type="match status" value="1"/>
</dbReference>
<dbReference type="SUPFAM" id="SSF52540">
    <property type="entry name" value="P-loop containing nucleoside triphosphate hydrolases"/>
    <property type="match status" value="1"/>
</dbReference>
<comment type="caution">
    <text evidence="6">The sequence shown here is derived from an EMBL/GenBank/DDBJ whole genome shotgun (WGS) entry which is preliminary data.</text>
</comment>
<comment type="similarity">
    <text evidence="1">Belongs to the ABC transporter superfamily.</text>
</comment>
<sequence>MESIVDVQGLSFAYKGNLVLKDVSFKLKKGDRCALLGPNGGGKTTLVKLLLGLEKGYQGNINLFDRRPGKSPDLVGYVPQQHHVKPILPIRVNDVILMGATKAQLKDKKALKEWLKEVVEVLEIEHIQDRMFSELSGGQRQRVLVARALMGHPRLLILDEPTSNVDPNMTACFFQVLAKLPEDIAVLVVSHDLSILSHNITRVFGLNQTMRMQESAELTPDMLDHLYGMNCHHLHIHNHAITQCETDHCEEHS</sequence>
<keyword evidence="3" id="KW-0547">Nucleotide-binding</keyword>
<keyword evidence="4 6" id="KW-0067">ATP-binding</keyword>
<dbReference type="InterPro" id="IPR050153">
    <property type="entry name" value="Metal_Ion_Import_ABC"/>
</dbReference>
<dbReference type="EMBL" id="CAKLDM010000001">
    <property type="protein sequence ID" value="CAH0537611.1"/>
    <property type="molecule type" value="Genomic_DNA"/>
</dbReference>
<organism evidence="6 7">
    <name type="scientific">Vibrio marisflavi CECT 7928</name>
    <dbReference type="NCBI Taxonomy" id="634439"/>
    <lineage>
        <taxon>Bacteria</taxon>
        <taxon>Pseudomonadati</taxon>
        <taxon>Pseudomonadota</taxon>
        <taxon>Gammaproteobacteria</taxon>
        <taxon>Vibrionales</taxon>
        <taxon>Vibrionaceae</taxon>
        <taxon>Vibrio</taxon>
    </lineage>
</organism>
<dbReference type="GO" id="GO:0005524">
    <property type="term" value="F:ATP binding"/>
    <property type="evidence" value="ECO:0007669"/>
    <property type="project" value="UniProtKB-KW"/>
</dbReference>
<evidence type="ECO:0000256" key="2">
    <source>
        <dbReference type="ARBA" id="ARBA00022448"/>
    </source>
</evidence>
<dbReference type="InterPro" id="IPR027417">
    <property type="entry name" value="P-loop_NTPase"/>
</dbReference>
<dbReference type="InterPro" id="IPR003593">
    <property type="entry name" value="AAA+_ATPase"/>
</dbReference>
<evidence type="ECO:0000313" key="7">
    <source>
        <dbReference type="Proteomes" id="UP000838748"/>
    </source>
</evidence>
<dbReference type="SMART" id="SM00382">
    <property type="entry name" value="AAA"/>
    <property type="match status" value="1"/>
</dbReference>
<evidence type="ECO:0000256" key="3">
    <source>
        <dbReference type="ARBA" id="ARBA00022741"/>
    </source>
</evidence>
<gene>
    <name evidence="6" type="primary">znuC</name>
    <name evidence="6" type="ORF">VMF7928_01198</name>
</gene>
<proteinExistence type="inferred from homology"/>
<dbReference type="InterPro" id="IPR003439">
    <property type="entry name" value="ABC_transporter-like_ATP-bd"/>
</dbReference>
<feature type="domain" description="ABC transporter" evidence="5">
    <location>
        <begin position="5"/>
        <end position="233"/>
    </location>
</feature>
<evidence type="ECO:0000256" key="4">
    <source>
        <dbReference type="ARBA" id="ARBA00022840"/>
    </source>
</evidence>
<keyword evidence="2" id="KW-0813">Transport</keyword>
<dbReference type="Proteomes" id="UP000838748">
    <property type="component" value="Unassembled WGS sequence"/>
</dbReference>